<name>A0A4C1WYM5_EUMVA</name>
<comment type="caution">
    <text evidence="1">The sequence shown here is derived from an EMBL/GenBank/DDBJ whole genome shotgun (WGS) entry which is preliminary data.</text>
</comment>
<accession>A0A4C1WYM5</accession>
<reference evidence="1 2" key="1">
    <citation type="journal article" date="2019" name="Commun. Biol.">
        <title>The bagworm genome reveals a unique fibroin gene that provides high tensile strength.</title>
        <authorList>
            <person name="Kono N."/>
            <person name="Nakamura H."/>
            <person name="Ohtoshi R."/>
            <person name="Tomita M."/>
            <person name="Numata K."/>
            <person name="Arakawa K."/>
        </authorList>
    </citation>
    <scope>NUCLEOTIDE SEQUENCE [LARGE SCALE GENOMIC DNA]</scope>
</reference>
<dbReference type="OrthoDB" id="2668416at2759"/>
<dbReference type="Proteomes" id="UP000299102">
    <property type="component" value="Unassembled WGS sequence"/>
</dbReference>
<evidence type="ECO:0000313" key="2">
    <source>
        <dbReference type="Proteomes" id="UP000299102"/>
    </source>
</evidence>
<evidence type="ECO:0000313" key="1">
    <source>
        <dbReference type="EMBL" id="GBP56461.1"/>
    </source>
</evidence>
<dbReference type="AlphaFoldDB" id="A0A4C1WYM5"/>
<proteinExistence type="predicted"/>
<keyword evidence="2" id="KW-1185">Reference proteome</keyword>
<gene>
    <name evidence="1" type="ORF">EVAR_40452_1</name>
</gene>
<sequence>MVLQAVADARRKFITVEVDGRRGKQNDSGTLGASTLLQLIERNKYKIPMAKSSGVGGPHCTRPFRSDAGVHRIVNCDSQKIHSKRILTINSTYKKSKNCGRLYNCHL</sequence>
<protein>
    <submittedName>
        <fullName evidence="1">Uncharacterized protein</fullName>
    </submittedName>
</protein>
<organism evidence="1 2">
    <name type="scientific">Eumeta variegata</name>
    <name type="common">Bagworm moth</name>
    <name type="synonym">Eumeta japonica</name>
    <dbReference type="NCBI Taxonomy" id="151549"/>
    <lineage>
        <taxon>Eukaryota</taxon>
        <taxon>Metazoa</taxon>
        <taxon>Ecdysozoa</taxon>
        <taxon>Arthropoda</taxon>
        <taxon>Hexapoda</taxon>
        <taxon>Insecta</taxon>
        <taxon>Pterygota</taxon>
        <taxon>Neoptera</taxon>
        <taxon>Endopterygota</taxon>
        <taxon>Lepidoptera</taxon>
        <taxon>Glossata</taxon>
        <taxon>Ditrysia</taxon>
        <taxon>Tineoidea</taxon>
        <taxon>Psychidae</taxon>
        <taxon>Oiketicinae</taxon>
        <taxon>Eumeta</taxon>
    </lineage>
</organism>
<dbReference type="EMBL" id="BGZK01000693">
    <property type="protein sequence ID" value="GBP56461.1"/>
    <property type="molecule type" value="Genomic_DNA"/>
</dbReference>